<dbReference type="InterPro" id="IPR012951">
    <property type="entry name" value="BBE"/>
</dbReference>
<dbReference type="InterPro" id="IPR036318">
    <property type="entry name" value="FAD-bd_PCMH-like_sf"/>
</dbReference>
<proteinExistence type="inferred from homology"/>
<evidence type="ECO:0000256" key="1">
    <source>
        <dbReference type="ARBA" id="ARBA00001974"/>
    </source>
</evidence>
<name>A0A7V7V6P8_9BACI</name>
<dbReference type="Gene3D" id="3.40.462.20">
    <property type="match status" value="1"/>
</dbReference>
<dbReference type="PANTHER" id="PTHR42973">
    <property type="entry name" value="BINDING OXIDOREDUCTASE, PUTATIVE (AFU_ORTHOLOGUE AFUA_1G17690)-RELATED"/>
    <property type="match status" value="1"/>
</dbReference>
<keyword evidence="4" id="KW-0274">FAD</keyword>
<accession>A0A7V7V6P8</accession>
<protein>
    <submittedName>
        <fullName evidence="7">FAD-binding oxidoreductase</fullName>
    </submittedName>
</protein>
<evidence type="ECO:0000259" key="6">
    <source>
        <dbReference type="PROSITE" id="PS51387"/>
    </source>
</evidence>
<dbReference type="InterPro" id="IPR016166">
    <property type="entry name" value="FAD-bd_PCMH"/>
</dbReference>
<dbReference type="PROSITE" id="PS51387">
    <property type="entry name" value="FAD_PCMH"/>
    <property type="match status" value="1"/>
</dbReference>
<dbReference type="InterPro" id="IPR016169">
    <property type="entry name" value="FAD-bd_PCMH_sub2"/>
</dbReference>
<dbReference type="Pfam" id="PF01565">
    <property type="entry name" value="FAD_binding_4"/>
    <property type="match status" value="1"/>
</dbReference>
<reference evidence="7 8" key="1">
    <citation type="submission" date="2019-10" db="EMBL/GenBank/DDBJ databases">
        <title>Bacillus from the desert of Cuatro Cinegas, Coahuila.</title>
        <authorList>
            <person name="Olmedo-Alvarez G."/>
            <person name="Saldana S."/>
            <person name="Barcelo D."/>
        </authorList>
    </citation>
    <scope>NUCLEOTIDE SEQUENCE [LARGE SCALE GENOMIC DNA]</scope>
    <source>
        <strain evidence="7 8">CH155b_5T</strain>
    </source>
</reference>
<comment type="cofactor">
    <cofactor evidence="1">
        <name>FAD</name>
        <dbReference type="ChEBI" id="CHEBI:57692"/>
    </cofactor>
</comment>
<dbReference type="InterPro" id="IPR016167">
    <property type="entry name" value="FAD-bd_PCMH_sub1"/>
</dbReference>
<gene>
    <name evidence="7" type="ORF">F8163_08560</name>
</gene>
<evidence type="ECO:0000313" key="8">
    <source>
        <dbReference type="Proteomes" id="UP000470409"/>
    </source>
</evidence>
<dbReference type="GO" id="GO:0071949">
    <property type="term" value="F:FAD binding"/>
    <property type="evidence" value="ECO:0007669"/>
    <property type="project" value="InterPro"/>
</dbReference>
<evidence type="ECO:0000256" key="5">
    <source>
        <dbReference type="ARBA" id="ARBA00023002"/>
    </source>
</evidence>
<evidence type="ECO:0000256" key="2">
    <source>
        <dbReference type="ARBA" id="ARBA00005466"/>
    </source>
</evidence>
<keyword evidence="3" id="KW-0285">Flavoprotein</keyword>
<evidence type="ECO:0000256" key="3">
    <source>
        <dbReference type="ARBA" id="ARBA00022630"/>
    </source>
</evidence>
<feature type="domain" description="FAD-binding PCMH-type" evidence="6">
    <location>
        <begin position="32"/>
        <end position="203"/>
    </location>
</feature>
<dbReference type="InterPro" id="IPR050416">
    <property type="entry name" value="FAD-linked_Oxidoreductase"/>
</dbReference>
<comment type="similarity">
    <text evidence="2">Belongs to the oxygen-dependent FAD-linked oxidoreductase family.</text>
</comment>
<dbReference type="InterPro" id="IPR006094">
    <property type="entry name" value="Oxid_FAD_bind_N"/>
</dbReference>
<comment type="caution">
    <text evidence="7">The sequence shown here is derived from an EMBL/GenBank/DDBJ whole genome shotgun (WGS) entry which is preliminary data.</text>
</comment>
<dbReference type="SUPFAM" id="SSF56176">
    <property type="entry name" value="FAD-binding/transporter-associated domain-like"/>
    <property type="match status" value="1"/>
</dbReference>
<dbReference type="EMBL" id="WBPG01000010">
    <property type="protein sequence ID" value="KAB2444014.1"/>
    <property type="molecule type" value="Genomic_DNA"/>
</dbReference>
<dbReference type="Proteomes" id="UP000470409">
    <property type="component" value="Unassembled WGS sequence"/>
</dbReference>
<dbReference type="PANTHER" id="PTHR42973:SF39">
    <property type="entry name" value="FAD-BINDING PCMH-TYPE DOMAIN-CONTAINING PROTEIN"/>
    <property type="match status" value="1"/>
</dbReference>
<dbReference type="PROSITE" id="PS00862">
    <property type="entry name" value="OX2_COVAL_FAD"/>
    <property type="match status" value="1"/>
</dbReference>
<dbReference type="Gene3D" id="3.30.43.10">
    <property type="entry name" value="Uridine Diphospho-n-acetylenolpyruvylglucosamine Reductase, domain 2"/>
    <property type="match status" value="1"/>
</dbReference>
<organism evidence="7 8">
    <name type="scientific">Bacillus luti</name>
    <dbReference type="NCBI Taxonomy" id="2026191"/>
    <lineage>
        <taxon>Bacteria</taxon>
        <taxon>Bacillati</taxon>
        <taxon>Bacillota</taxon>
        <taxon>Bacilli</taxon>
        <taxon>Bacillales</taxon>
        <taxon>Bacillaceae</taxon>
        <taxon>Bacillus</taxon>
        <taxon>Bacillus cereus group</taxon>
    </lineage>
</organism>
<dbReference type="InterPro" id="IPR006093">
    <property type="entry name" value="Oxy_OxRdtase_FAD_BS"/>
</dbReference>
<dbReference type="Gene3D" id="3.30.465.10">
    <property type="match status" value="1"/>
</dbReference>
<evidence type="ECO:0000256" key="4">
    <source>
        <dbReference type="ARBA" id="ARBA00022827"/>
    </source>
</evidence>
<dbReference type="AlphaFoldDB" id="A0A7V7V6P8"/>
<keyword evidence="5" id="KW-0560">Oxidoreductase</keyword>
<dbReference type="RefSeq" id="WP_150159136.1">
    <property type="nucleotide sequence ID" value="NZ_WBPG01000010.1"/>
</dbReference>
<sequence>MCKLNLKGLTGKVVTKSHCEYEKARQEWNRSVQKFPLIIVYCYTKYDVSNAIIWARKKQVDIRIRSGGHHYEGYSVGNNVIVIDISKMDRLEFTPKKQTLKIQGGTRNEQVYNFISSKGYPFPGGTCPTVGVSGYTLGGGWGYSCRNFGLGCDSLIEIELVDYKGRLIVANKKCHSNLFWACRGGGGGNFGVIVSMTFKIPPKVDKITLIEVYWPKASPEIQRAFLQKWQKWLVDLDHRITLGVSLYNSANEGLAIYGRGIFYGTPEEARDILQSLVCIEGGTTNLEYIGFLDAMKKIEASYPKSEQFKSTGRFVHRYYNDQEIKNIIHLIQERPRGSIFAAISLYALGGKVNDINKNDTAFFYRDAHYILGIQSIWEEPMFKKDNVKWVEQGFSYIKTITNGSFINFPYSELKDYMCAYYGENSERLKEINKEYDPYNIFTFPQGIQN</sequence>
<evidence type="ECO:0000313" key="7">
    <source>
        <dbReference type="EMBL" id="KAB2444014.1"/>
    </source>
</evidence>
<dbReference type="Pfam" id="PF08031">
    <property type="entry name" value="BBE"/>
    <property type="match status" value="1"/>
</dbReference>
<dbReference type="GO" id="GO:0016491">
    <property type="term" value="F:oxidoreductase activity"/>
    <property type="evidence" value="ECO:0007669"/>
    <property type="project" value="UniProtKB-KW"/>
</dbReference>